<reference evidence="2" key="1">
    <citation type="submission" date="2021-01" db="EMBL/GenBank/DDBJ databases">
        <authorList>
            <person name="Corre E."/>
            <person name="Pelletier E."/>
            <person name="Niang G."/>
            <person name="Scheremetjew M."/>
            <person name="Finn R."/>
            <person name="Kale V."/>
            <person name="Holt S."/>
            <person name="Cochrane G."/>
            <person name="Meng A."/>
            <person name="Brown T."/>
            <person name="Cohen L."/>
        </authorList>
    </citation>
    <scope>NUCLEOTIDE SEQUENCE</scope>
    <source>
        <strain evidence="2">SoJaBio B1-5/56/2</strain>
    </source>
</reference>
<dbReference type="AlphaFoldDB" id="A0A7S4NSM6"/>
<protein>
    <recommendedName>
        <fullName evidence="3">Glutathione synthase</fullName>
    </recommendedName>
</protein>
<sequence>MASCSCPSSPSQHPSFQKNQTSPIMAPKISYHSSGSPPPFGCACGPIVLEEERKKYGLPRKSGLSIARTGVWESVRTFLESDVWHFKNPALSSDLEDPLLKDDLPFGQFMMGFDFHVAGEDAPPKLIEVNTNAGGLATVISLGCCDEEKKFLQDAFSSAVKHEYQIATHYYSKRDSNNFWDKRGKDSPQALVIVDTNAKQQFLYSEMKLFAEFLSVEGIQTFVVSPEELTYRKGEGLFYNETQIDFVYNRLTDFRFEEQEHQALRQAAVDGRVVVSPHPATYVRTADKRNLVTLSRFIHAKKEDQTKENAPFHLQNEKFEETIQVLKTVVPQTWVLSEKPLEEWQKLRKKMVFKPVCGNGSKGVYRGDRMSNAKLKSLDPNTTIVQELCPPGIDEEDGTKWDFRVYSHAHKILGMATRHFQGQVMEMTHEKSGFRRALPANATCLMDLEGNEGE</sequence>
<dbReference type="EMBL" id="HBKR01018517">
    <property type="protein sequence ID" value="CAE2307225.1"/>
    <property type="molecule type" value="Transcribed_RNA"/>
</dbReference>
<name>A0A7S4NSM6_9EUKA</name>
<evidence type="ECO:0000256" key="1">
    <source>
        <dbReference type="SAM" id="MobiDB-lite"/>
    </source>
</evidence>
<gene>
    <name evidence="2" type="ORF">NAES01612_LOCUS12166</name>
</gene>
<accession>A0A7S4NSM6</accession>
<proteinExistence type="predicted"/>
<evidence type="ECO:0000313" key="2">
    <source>
        <dbReference type="EMBL" id="CAE2307225.1"/>
    </source>
</evidence>
<evidence type="ECO:0008006" key="3">
    <source>
        <dbReference type="Google" id="ProtNLM"/>
    </source>
</evidence>
<dbReference type="SUPFAM" id="SSF56059">
    <property type="entry name" value="Glutathione synthetase ATP-binding domain-like"/>
    <property type="match status" value="1"/>
</dbReference>
<feature type="region of interest" description="Disordered" evidence="1">
    <location>
        <begin position="1"/>
        <end position="20"/>
    </location>
</feature>
<feature type="compositionally biased region" description="Low complexity" evidence="1">
    <location>
        <begin position="1"/>
        <end position="11"/>
    </location>
</feature>
<organism evidence="2">
    <name type="scientific">Paramoeba aestuarina</name>
    <dbReference type="NCBI Taxonomy" id="180227"/>
    <lineage>
        <taxon>Eukaryota</taxon>
        <taxon>Amoebozoa</taxon>
        <taxon>Discosea</taxon>
        <taxon>Flabellinia</taxon>
        <taxon>Dactylopodida</taxon>
        <taxon>Paramoebidae</taxon>
        <taxon>Paramoeba</taxon>
    </lineage>
</organism>